<organism evidence="1 2">
    <name type="scientific">Armillaria ostoyae</name>
    <name type="common">Armillaria root rot fungus</name>
    <dbReference type="NCBI Taxonomy" id="47428"/>
    <lineage>
        <taxon>Eukaryota</taxon>
        <taxon>Fungi</taxon>
        <taxon>Dikarya</taxon>
        <taxon>Basidiomycota</taxon>
        <taxon>Agaricomycotina</taxon>
        <taxon>Agaricomycetes</taxon>
        <taxon>Agaricomycetidae</taxon>
        <taxon>Agaricales</taxon>
        <taxon>Marasmiineae</taxon>
        <taxon>Physalacriaceae</taxon>
        <taxon>Armillaria</taxon>
    </lineage>
</organism>
<dbReference type="OMA" id="VSHYEDS"/>
<keyword evidence="2" id="KW-1185">Reference proteome</keyword>
<gene>
    <name evidence="1" type="ORF">ARMOST_15395</name>
</gene>
<name>A0A284RT77_ARMOS</name>
<evidence type="ECO:0000313" key="2">
    <source>
        <dbReference type="Proteomes" id="UP000219338"/>
    </source>
</evidence>
<accession>A0A284RT77</accession>
<sequence length="164" mass="18501">MSAFFRPEYVNNIIQYPFPAESVADLLGTCSQSLRSLSLEKVPIRASSLIDILSVVLGLTCLEIRDPVLGSFIPYCPVSQAFATYIKVNPAFLLDLEALEFIWQREDTGHKLEKALMEMVETRRAYGKLKEVTIGRLNPYEELSVDTNCRLAALKRQEQLIGMV</sequence>
<reference evidence="2" key="1">
    <citation type="journal article" date="2017" name="Nat. Ecol. Evol.">
        <title>Genome expansion and lineage-specific genetic innovations in the forest pathogenic fungi Armillaria.</title>
        <authorList>
            <person name="Sipos G."/>
            <person name="Prasanna A.N."/>
            <person name="Walter M.C."/>
            <person name="O'Connor E."/>
            <person name="Balint B."/>
            <person name="Krizsan K."/>
            <person name="Kiss B."/>
            <person name="Hess J."/>
            <person name="Varga T."/>
            <person name="Slot J."/>
            <person name="Riley R."/>
            <person name="Boka B."/>
            <person name="Rigling D."/>
            <person name="Barry K."/>
            <person name="Lee J."/>
            <person name="Mihaltcheva S."/>
            <person name="LaButti K."/>
            <person name="Lipzen A."/>
            <person name="Waldron R."/>
            <person name="Moloney N.M."/>
            <person name="Sperisen C."/>
            <person name="Kredics L."/>
            <person name="Vagvoelgyi C."/>
            <person name="Patrignani A."/>
            <person name="Fitzpatrick D."/>
            <person name="Nagy I."/>
            <person name="Doyle S."/>
            <person name="Anderson J.B."/>
            <person name="Grigoriev I.V."/>
            <person name="Gueldener U."/>
            <person name="Muensterkoetter M."/>
            <person name="Nagy L.G."/>
        </authorList>
    </citation>
    <scope>NUCLEOTIDE SEQUENCE [LARGE SCALE GENOMIC DNA]</scope>
    <source>
        <strain evidence="2">C18/9</strain>
    </source>
</reference>
<dbReference type="OrthoDB" id="2965209at2759"/>
<proteinExistence type="predicted"/>
<dbReference type="EMBL" id="FUEG01000015">
    <property type="protein sequence ID" value="SJL11981.1"/>
    <property type="molecule type" value="Genomic_DNA"/>
</dbReference>
<protein>
    <submittedName>
        <fullName evidence="1">Uncharacterized protein</fullName>
    </submittedName>
</protein>
<dbReference type="Proteomes" id="UP000219338">
    <property type="component" value="Unassembled WGS sequence"/>
</dbReference>
<evidence type="ECO:0000313" key="1">
    <source>
        <dbReference type="EMBL" id="SJL11981.1"/>
    </source>
</evidence>
<dbReference type="AlphaFoldDB" id="A0A284RT77"/>